<dbReference type="PANTHER" id="PTHR13513">
    <property type="entry name" value="E3 UBIQUITIN-PROTEIN LIGASE UBR7"/>
    <property type="match status" value="1"/>
</dbReference>
<reference evidence="7" key="1">
    <citation type="journal article" date="2020" name="Fungal Divers.">
        <title>Resolving the Mortierellaceae phylogeny through synthesis of multi-gene phylogenetics and phylogenomics.</title>
        <authorList>
            <person name="Vandepol N."/>
            <person name="Liber J."/>
            <person name="Desiro A."/>
            <person name="Na H."/>
            <person name="Kennedy M."/>
            <person name="Barry K."/>
            <person name="Grigoriev I.V."/>
            <person name="Miller A.N."/>
            <person name="O'Donnell K."/>
            <person name="Stajich J.E."/>
            <person name="Bonito G."/>
        </authorList>
    </citation>
    <scope>NUCLEOTIDE SEQUENCE</scope>
    <source>
        <strain evidence="7">MES-2147</strain>
    </source>
</reference>
<dbReference type="EMBL" id="JAAAHW010000348">
    <property type="protein sequence ID" value="KAG0003468.1"/>
    <property type="molecule type" value="Genomic_DNA"/>
</dbReference>
<dbReference type="Pfam" id="PF02207">
    <property type="entry name" value="zf-UBR"/>
    <property type="match status" value="1"/>
</dbReference>
<dbReference type="Proteomes" id="UP000749646">
    <property type="component" value="Unassembled WGS sequence"/>
</dbReference>
<proteinExistence type="predicted"/>
<dbReference type="InterPro" id="IPR003126">
    <property type="entry name" value="Znf_UBR"/>
</dbReference>
<dbReference type="PROSITE" id="PS01359">
    <property type="entry name" value="ZF_PHD_1"/>
    <property type="match status" value="1"/>
</dbReference>
<dbReference type="InterPro" id="IPR019786">
    <property type="entry name" value="Zinc_finger_PHD-type_CS"/>
</dbReference>
<dbReference type="InterPro" id="IPR011011">
    <property type="entry name" value="Znf_FYVE_PHD"/>
</dbReference>
<dbReference type="GO" id="GO:0005737">
    <property type="term" value="C:cytoplasm"/>
    <property type="evidence" value="ECO:0007669"/>
    <property type="project" value="TreeGrafter"/>
</dbReference>
<evidence type="ECO:0000313" key="8">
    <source>
        <dbReference type="Proteomes" id="UP000749646"/>
    </source>
</evidence>
<feature type="compositionally biased region" description="Basic and acidic residues" evidence="5">
    <location>
        <begin position="211"/>
        <end position="231"/>
    </location>
</feature>
<evidence type="ECO:0000256" key="2">
    <source>
        <dbReference type="ARBA" id="ARBA00022771"/>
    </source>
</evidence>
<dbReference type="GO" id="GO:0061630">
    <property type="term" value="F:ubiquitin protein ligase activity"/>
    <property type="evidence" value="ECO:0007669"/>
    <property type="project" value="InterPro"/>
</dbReference>
<feature type="zinc finger region" description="UBR-type" evidence="4">
    <location>
        <begin position="32"/>
        <end position="103"/>
    </location>
</feature>
<comment type="caution">
    <text evidence="7">The sequence shown here is derived from an EMBL/GenBank/DDBJ whole genome shotgun (WGS) entry which is preliminary data.</text>
</comment>
<keyword evidence="8" id="KW-1185">Reference proteome</keyword>
<keyword evidence="3" id="KW-0862">Zinc</keyword>
<dbReference type="GO" id="GO:0008270">
    <property type="term" value="F:zinc ion binding"/>
    <property type="evidence" value="ECO:0007669"/>
    <property type="project" value="UniProtKB-KW"/>
</dbReference>
<feature type="compositionally biased region" description="Low complexity" evidence="5">
    <location>
        <begin position="262"/>
        <end position="282"/>
    </location>
</feature>
<dbReference type="PROSITE" id="PS51157">
    <property type="entry name" value="ZF_UBR"/>
    <property type="match status" value="1"/>
</dbReference>
<evidence type="ECO:0000256" key="1">
    <source>
        <dbReference type="ARBA" id="ARBA00022723"/>
    </source>
</evidence>
<dbReference type="InterPro" id="IPR013083">
    <property type="entry name" value="Znf_RING/FYVE/PHD"/>
</dbReference>
<dbReference type="PANTHER" id="PTHR13513:SF9">
    <property type="entry name" value="E3 UBIQUITIN-PROTEIN LIGASE UBR7-RELATED"/>
    <property type="match status" value="1"/>
</dbReference>
<organism evidence="7 8">
    <name type="scientific">Modicella reniformis</name>
    <dbReference type="NCBI Taxonomy" id="1440133"/>
    <lineage>
        <taxon>Eukaryota</taxon>
        <taxon>Fungi</taxon>
        <taxon>Fungi incertae sedis</taxon>
        <taxon>Mucoromycota</taxon>
        <taxon>Mortierellomycotina</taxon>
        <taxon>Mortierellomycetes</taxon>
        <taxon>Mortierellales</taxon>
        <taxon>Mortierellaceae</taxon>
        <taxon>Modicella</taxon>
    </lineage>
</organism>
<evidence type="ECO:0000313" key="7">
    <source>
        <dbReference type="EMBL" id="KAG0003468.1"/>
    </source>
</evidence>
<dbReference type="OrthoDB" id="5795902at2759"/>
<evidence type="ECO:0000256" key="3">
    <source>
        <dbReference type="ARBA" id="ARBA00022833"/>
    </source>
</evidence>
<dbReference type="InterPro" id="IPR040204">
    <property type="entry name" value="UBR7"/>
</dbReference>
<feature type="domain" description="UBR-type" evidence="6">
    <location>
        <begin position="32"/>
        <end position="103"/>
    </location>
</feature>
<feature type="region of interest" description="Disordered" evidence="5">
    <location>
        <begin position="262"/>
        <end position="318"/>
    </location>
</feature>
<feature type="region of interest" description="Disordered" evidence="5">
    <location>
        <begin position="211"/>
        <end position="234"/>
    </location>
</feature>
<dbReference type="SMART" id="SM00396">
    <property type="entry name" value="ZnF_UBR1"/>
    <property type="match status" value="1"/>
</dbReference>
<dbReference type="CDD" id="cd19677">
    <property type="entry name" value="UBR-box_UBR7"/>
    <property type="match status" value="1"/>
</dbReference>
<sequence length="459" mass="51500">MTEQDTITVSEYIAEQERLEKEAKELFPKKFDICSNSMGYIRQPVYACLTCNPNPSEEAGFCYSCSISCHGEHNLIELFTKRHFRCDCGTEKFKETKCKLDPKPAGAVNELNQYNHNYLGKFCWCDVLYDPTKEESTMLQCVVCEDWFHDICIGITPHSDDFDDFACRDCTRAHPFLRRYAQHSSFMIGLSGKGGEPKAITMIDCSKKVNEDSKENGVRGTKDESVAKREEQEVDVVTVDDSTTTVNTHSTVTTTVSTTATDATTTSTSTVSVTAATSSESSQETKQPHPANQAKRSLETSVEDTATEENGTSSNKRLKLETASCKLKEQPADAYPEQEMSVFATEGWRDLLCQCDPCMALYAKENVTFILGEEPIYEDEEDDEAETSILESGMKKLSEMDRVKMMDGMLAYNKMRDEIRKFLAPFSEQGKVVTADDIQAFFSTKMEQRAALGGKPNFF</sequence>
<dbReference type="AlphaFoldDB" id="A0A9P6SUJ1"/>
<name>A0A9P6SUJ1_9FUNG</name>
<keyword evidence="2" id="KW-0863">Zinc-finger</keyword>
<evidence type="ECO:0000256" key="4">
    <source>
        <dbReference type="PROSITE-ProRule" id="PRU00508"/>
    </source>
</evidence>
<accession>A0A9P6SUJ1</accession>
<dbReference type="CDD" id="cd15542">
    <property type="entry name" value="PHD_UBR7"/>
    <property type="match status" value="1"/>
</dbReference>
<evidence type="ECO:0000256" key="5">
    <source>
        <dbReference type="SAM" id="MobiDB-lite"/>
    </source>
</evidence>
<dbReference type="InterPro" id="IPR047506">
    <property type="entry name" value="UBR7-like_UBR-box"/>
</dbReference>
<dbReference type="SUPFAM" id="SSF57903">
    <property type="entry name" value="FYVE/PHD zinc finger"/>
    <property type="match status" value="1"/>
</dbReference>
<keyword evidence="1" id="KW-0479">Metal-binding</keyword>
<protein>
    <recommendedName>
        <fullName evidence="6">UBR-type domain-containing protein</fullName>
    </recommendedName>
</protein>
<gene>
    <name evidence="7" type="ORF">BGZ65_001680</name>
</gene>
<dbReference type="Gene3D" id="3.30.40.10">
    <property type="entry name" value="Zinc/RING finger domain, C3HC4 (zinc finger)"/>
    <property type="match status" value="1"/>
</dbReference>
<evidence type="ECO:0000259" key="6">
    <source>
        <dbReference type="PROSITE" id="PS51157"/>
    </source>
</evidence>